<feature type="signal peptide" evidence="1">
    <location>
        <begin position="1"/>
        <end position="23"/>
    </location>
</feature>
<evidence type="ECO:0000313" key="2">
    <source>
        <dbReference type="EMBL" id="OJX59297.1"/>
    </source>
</evidence>
<evidence type="ECO:0000256" key="1">
    <source>
        <dbReference type="SAM" id="SignalP"/>
    </source>
</evidence>
<dbReference type="AlphaFoldDB" id="A0A1M3L250"/>
<name>A0A1M3L250_9BACT</name>
<sequence length="164" mass="18667">MKTLRTFLLTAGIATIMISTVVAQPRKEHHEAMLRKVEDLRKVKLLDVLGLQGDQVEKFFGAYNKLQNQVFTAKQSVDNAADDVMKALDKKASQSELTAKSDALTQKTKELMNAVAARNEGVRPLLSVEQYAKYLVFESRFQEELSRRIMSRARRMHRQGPDEN</sequence>
<keyword evidence="1" id="KW-0732">Signal</keyword>
<feature type="chain" id="PRO_5012409015" description="Periplasmic heavy metal sensor" evidence="1">
    <location>
        <begin position="24"/>
        <end position="164"/>
    </location>
</feature>
<gene>
    <name evidence="2" type="ORF">BGO89_02445</name>
</gene>
<reference evidence="2 3" key="1">
    <citation type="submission" date="2016-09" db="EMBL/GenBank/DDBJ databases">
        <title>Genome-resolved meta-omics ties microbial dynamics to process performance in biotechnology for thiocyanate degradation.</title>
        <authorList>
            <person name="Kantor R.S."/>
            <person name="Huddy R.J."/>
            <person name="Iyer R."/>
            <person name="Thomas B.C."/>
            <person name="Brown C.T."/>
            <person name="Anantharaman K."/>
            <person name="Tringe S."/>
            <person name="Hettich R.L."/>
            <person name="Harrison S.T."/>
            <person name="Banfield J.F."/>
        </authorList>
    </citation>
    <scope>NUCLEOTIDE SEQUENCE [LARGE SCALE GENOMIC DNA]</scope>
    <source>
        <strain evidence="2">59-99</strain>
    </source>
</reference>
<dbReference type="EMBL" id="MKVH01000013">
    <property type="protein sequence ID" value="OJX59297.1"/>
    <property type="molecule type" value="Genomic_DNA"/>
</dbReference>
<dbReference type="STRING" id="1895771.BGO89_02445"/>
<accession>A0A1M3L250</accession>
<protein>
    <recommendedName>
        <fullName evidence="4">Periplasmic heavy metal sensor</fullName>
    </recommendedName>
</protein>
<comment type="caution">
    <text evidence="2">The sequence shown here is derived from an EMBL/GenBank/DDBJ whole genome shotgun (WGS) entry which is preliminary data.</text>
</comment>
<proteinExistence type="predicted"/>
<dbReference type="Proteomes" id="UP000184233">
    <property type="component" value="Unassembled WGS sequence"/>
</dbReference>
<evidence type="ECO:0008006" key="4">
    <source>
        <dbReference type="Google" id="ProtNLM"/>
    </source>
</evidence>
<evidence type="ECO:0000313" key="3">
    <source>
        <dbReference type="Proteomes" id="UP000184233"/>
    </source>
</evidence>
<organism evidence="2 3">
    <name type="scientific">Candidatus Kapaibacterium thiocyanatum</name>
    <dbReference type="NCBI Taxonomy" id="1895771"/>
    <lineage>
        <taxon>Bacteria</taxon>
        <taxon>Pseudomonadati</taxon>
        <taxon>Candidatus Kapaibacteriota</taxon>
        <taxon>Candidatus Kapaibacteriia</taxon>
        <taxon>Candidatus Kapaibacteriales</taxon>
        <taxon>Candidatus Kapaibacteriaceae</taxon>
        <taxon>Candidatus Kapaibacterium</taxon>
    </lineage>
</organism>